<organism evidence="3 4">
    <name type="scientific">Enhygromyxa salina</name>
    <dbReference type="NCBI Taxonomy" id="215803"/>
    <lineage>
        <taxon>Bacteria</taxon>
        <taxon>Pseudomonadati</taxon>
        <taxon>Myxococcota</taxon>
        <taxon>Polyangia</taxon>
        <taxon>Nannocystales</taxon>
        <taxon>Nannocystaceae</taxon>
        <taxon>Enhygromyxa</taxon>
    </lineage>
</organism>
<comment type="caution">
    <text evidence="3">The sequence shown here is derived from an EMBL/GenBank/DDBJ whole genome shotgun (WGS) entry which is preliminary data.</text>
</comment>
<name>A0A2S9YGQ9_9BACT</name>
<evidence type="ECO:0000256" key="2">
    <source>
        <dbReference type="SAM" id="Phobius"/>
    </source>
</evidence>
<dbReference type="EMBL" id="PVNK01000046">
    <property type="protein sequence ID" value="PRQ04303.1"/>
    <property type="molecule type" value="Genomic_DNA"/>
</dbReference>
<dbReference type="Proteomes" id="UP000237968">
    <property type="component" value="Unassembled WGS sequence"/>
</dbReference>
<feature type="transmembrane region" description="Helical" evidence="2">
    <location>
        <begin position="565"/>
        <end position="585"/>
    </location>
</feature>
<accession>A0A2S9YGQ9</accession>
<sequence>MLDLARHAQVQFSLALLVLLVCLAALAWRNVFGRPPAPDLVIPAWLRSLSVPEVWRRRGRSLLDLGLVLAAIVLALASMSAARLDGTGLDRARVLHEVVQAKYHGELGWDRLYACAWEADHDAGTSLGGIQKVRGLSLDPAPELEPTVEAERQIQIDGDRKRKVVVKRPPVKTERPPSDVGGKLLPAQAAAAQADCRARFDESRWAAFGADLAALGAMAPTYEDGTRESMALVFEGYGSTATPARLARQRLVFSLVPISARSLFVLSLLGGLVAVAALVLVERAYGLRAAGLVGIVCFVEFAVSPVAGGATVAGALVLATVLAGFAAAELERWALAGGLLAFAAVELVWPTLLIAALLAKLGVDWLGRRTARAAPVRTNKLARFALAAAGTAAVLLLLSATLPGGFANWSTWADRVAVHRYGDGSRQIGLRWLFVPDGSWLGGPRAVGYPVKAQRLVDRHSWILLCGVLLLVPSLLAVRRLPPLAFAAIAGVTATFALFSTDASAWGVAVPLLVLAAAAIAKHHRPSELLVGRTTTVLVAGCLALCVGMHGIVRVQPFEPWLFNMVYSHLLTTLLLGLGVALLLLPGLREHGDLPGAPASIPVLLASSGRKPKPKPKPPAEQTTEQTAEQATEQPGGES</sequence>
<feature type="transmembrane region" description="Helical" evidence="2">
    <location>
        <begin position="65"/>
        <end position="84"/>
    </location>
</feature>
<evidence type="ECO:0000313" key="3">
    <source>
        <dbReference type="EMBL" id="PRQ04303.1"/>
    </source>
</evidence>
<feature type="transmembrane region" description="Helical" evidence="2">
    <location>
        <begin position="258"/>
        <end position="279"/>
    </location>
</feature>
<dbReference type="RefSeq" id="WP_106390310.1">
    <property type="nucleotide sequence ID" value="NZ_PVNK01000046.1"/>
</dbReference>
<keyword evidence="2" id="KW-0472">Membrane</keyword>
<feature type="compositionally biased region" description="Low complexity" evidence="1">
    <location>
        <begin position="620"/>
        <end position="639"/>
    </location>
</feature>
<feature type="transmembrane region" description="Helical" evidence="2">
    <location>
        <begin position="310"/>
        <end position="328"/>
    </location>
</feature>
<evidence type="ECO:0000313" key="4">
    <source>
        <dbReference type="Proteomes" id="UP000237968"/>
    </source>
</evidence>
<feature type="transmembrane region" description="Helical" evidence="2">
    <location>
        <begin position="460"/>
        <end position="478"/>
    </location>
</feature>
<protein>
    <submittedName>
        <fullName evidence="3">Uncharacterized protein</fullName>
    </submittedName>
</protein>
<gene>
    <name evidence="3" type="ORF">ENSA5_08690</name>
</gene>
<feature type="transmembrane region" description="Helical" evidence="2">
    <location>
        <begin position="285"/>
        <end position="303"/>
    </location>
</feature>
<proteinExistence type="predicted"/>
<keyword evidence="4" id="KW-1185">Reference proteome</keyword>
<evidence type="ECO:0000256" key="1">
    <source>
        <dbReference type="SAM" id="MobiDB-lite"/>
    </source>
</evidence>
<keyword evidence="2" id="KW-0812">Transmembrane</keyword>
<feature type="transmembrane region" description="Helical" evidence="2">
    <location>
        <begin position="334"/>
        <end position="361"/>
    </location>
</feature>
<feature type="region of interest" description="Disordered" evidence="1">
    <location>
        <begin position="605"/>
        <end position="639"/>
    </location>
</feature>
<keyword evidence="2" id="KW-1133">Transmembrane helix</keyword>
<feature type="transmembrane region" description="Helical" evidence="2">
    <location>
        <begin position="381"/>
        <end position="402"/>
    </location>
</feature>
<dbReference type="OrthoDB" id="9818801at2"/>
<feature type="transmembrane region" description="Helical" evidence="2">
    <location>
        <begin position="534"/>
        <end position="553"/>
    </location>
</feature>
<feature type="transmembrane region" description="Helical" evidence="2">
    <location>
        <begin position="505"/>
        <end position="522"/>
    </location>
</feature>
<reference evidence="3 4" key="1">
    <citation type="submission" date="2018-03" db="EMBL/GenBank/DDBJ databases">
        <title>Draft Genome Sequences of the Obligatory Marine Myxobacteria Enhygromyxa salina SWB005.</title>
        <authorList>
            <person name="Poehlein A."/>
            <person name="Moghaddam J.A."/>
            <person name="Harms H."/>
            <person name="Alanjari M."/>
            <person name="Koenig G.M."/>
            <person name="Daniel R."/>
            <person name="Schaeberle T.F."/>
        </authorList>
    </citation>
    <scope>NUCLEOTIDE SEQUENCE [LARGE SCALE GENOMIC DNA]</scope>
    <source>
        <strain evidence="3 4">SWB005</strain>
    </source>
</reference>
<dbReference type="AlphaFoldDB" id="A0A2S9YGQ9"/>